<proteinExistence type="predicted"/>
<dbReference type="EMBL" id="JBBKZU010000028">
    <property type="protein sequence ID" value="MEJ8816039.1"/>
    <property type="molecule type" value="Genomic_DNA"/>
</dbReference>
<keyword evidence="2" id="KW-0812">Transmembrane</keyword>
<comment type="caution">
    <text evidence="3">The sequence shown here is derived from an EMBL/GenBank/DDBJ whole genome shotgun (WGS) entry which is preliminary data.</text>
</comment>
<accession>A0ABU8VQU9</accession>
<gene>
    <name evidence="3" type="ORF">WKW77_33620</name>
</gene>
<organism evidence="3 4">
    <name type="scientific">Variovorax ureilyticus</name>
    <dbReference type="NCBI Taxonomy" id="1836198"/>
    <lineage>
        <taxon>Bacteria</taxon>
        <taxon>Pseudomonadati</taxon>
        <taxon>Pseudomonadota</taxon>
        <taxon>Betaproteobacteria</taxon>
        <taxon>Burkholderiales</taxon>
        <taxon>Comamonadaceae</taxon>
        <taxon>Variovorax</taxon>
    </lineage>
</organism>
<dbReference type="Proteomes" id="UP001365846">
    <property type="component" value="Unassembled WGS sequence"/>
</dbReference>
<protein>
    <submittedName>
        <fullName evidence="3">Uncharacterized protein</fullName>
    </submittedName>
</protein>
<sequence>MERDNEAIPGEAIGNPNQEVIKRFGEPTGKDEPTWTKAAVVVTIMLVLAVSFLRFAGLIT</sequence>
<evidence type="ECO:0000313" key="3">
    <source>
        <dbReference type="EMBL" id="MEJ8816039.1"/>
    </source>
</evidence>
<keyword evidence="2" id="KW-1133">Transmembrane helix</keyword>
<dbReference type="RefSeq" id="WP_340361234.1">
    <property type="nucleotide sequence ID" value="NZ_JBBKZU010000028.1"/>
</dbReference>
<feature type="compositionally biased region" description="Basic and acidic residues" evidence="1">
    <location>
        <begin position="20"/>
        <end position="30"/>
    </location>
</feature>
<keyword evidence="2" id="KW-0472">Membrane</keyword>
<name>A0ABU8VQU9_9BURK</name>
<feature type="region of interest" description="Disordered" evidence="1">
    <location>
        <begin position="1"/>
        <end position="30"/>
    </location>
</feature>
<keyword evidence="4" id="KW-1185">Reference proteome</keyword>
<feature type="transmembrane region" description="Helical" evidence="2">
    <location>
        <begin position="38"/>
        <end position="59"/>
    </location>
</feature>
<reference evidence="3 4" key="1">
    <citation type="submission" date="2024-03" db="EMBL/GenBank/DDBJ databases">
        <title>Novel species of the genus Variovorax.</title>
        <authorList>
            <person name="Liu Q."/>
            <person name="Xin Y.-H."/>
        </authorList>
    </citation>
    <scope>NUCLEOTIDE SEQUENCE [LARGE SCALE GENOMIC DNA]</scope>
    <source>
        <strain evidence="3 4">KACC 18899</strain>
    </source>
</reference>
<evidence type="ECO:0000256" key="2">
    <source>
        <dbReference type="SAM" id="Phobius"/>
    </source>
</evidence>
<evidence type="ECO:0000313" key="4">
    <source>
        <dbReference type="Proteomes" id="UP001365846"/>
    </source>
</evidence>
<evidence type="ECO:0000256" key="1">
    <source>
        <dbReference type="SAM" id="MobiDB-lite"/>
    </source>
</evidence>